<dbReference type="PANTHER" id="PTHR30204">
    <property type="entry name" value="REDOX-CYCLING DRUG-SENSING TRANSCRIPTIONAL ACTIVATOR SOXR"/>
    <property type="match status" value="1"/>
</dbReference>
<gene>
    <name evidence="3" type="ORF">EDM21_01590</name>
</gene>
<dbReference type="SMART" id="SM00422">
    <property type="entry name" value="HTH_MERR"/>
    <property type="match status" value="1"/>
</dbReference>
<dbReference type="SUPFAM" id="SSF55136">
    <property type="entry name" value="Probable bacterial effector-binding domain"/>
    <property type="match status" value="1"/>
</dbReference>
<evidence type="ECO:0000259" key="2">
    <source>
        <dbReference type="PROSITE" id="PS50937"/>
    </source>
</evidence>
<dbReference type="SUPFAM" id="SSF46955">
    <property type="entry name" value="Putative DNA-binding domain"/>
    <property type="match status" value="1"/>
</dbReference>
<comment type="caution">
    <text evidence="3">The sequence shown here is derived from an EMBL/GenBank/DDBJ whole genome shotgun (WGS) entry which is preliminary data.</text>
</comment>
<proteinExistence type="predicted"/>
<keyword evidence="4" id="KW-1185">Reference proteome</keyword>
<dbReference type="Gene3D" id="3.20.80.10">
    <property type="entry name" value="Regulatory factor, effector binding domain"/>
    <property type="match status" value="1"/>
</dbReference>
<accession>A0A7X3FEL7</accession>
<dbReference type="AlphaFoldDB" id="A0A7X3FEL7"/>
<dbReference type="InterPro" id="IPR011256">
    <property type="entry name" value="Reg_factor_effector_dom_sf"/>
</dbReference>
<sequence length="272" mass="31819">MPEIKNQYFTISELANLCGVTKHTLFHYDEIGLLKPEFINAKGYRYYSFRQSYLLDIINVLKKAGSSLQEIKEFIQNQNTPLLVKLFKQKQHELEVELLRIKRMQDILGSAIQMTEKTMEALLDVPCIEECEEEYFIATPLEQGDDKEFFIKLSEHRDYCEKHFINHEFPIWTIISEERFESGDYTWGWIANRLKEPISGENMITKPKGVYAVMDHKGSYETLTETCSIIKKYIGRNGMKVCGNAYTMDLLNYFSEQNPNDYVIRVSVEVSL</sequence>
<keyword evidence="1" id="KW-0238">DNA-binding</keyword>
<feature type="domain" description="HTH merR-type" evidence="2">
    <location>
        <begin position="8"/>
        <end position="77"/>
    </location>
</feature>
<organism evidence="3 4">
    <name type="scientific">Paenibacillus lutrae</name>
    <dbReference type="NCBI Taxonomy" id="2078573"/>
    <lineage>
        <taxon>Bacteria</taxon>
        <taxon>Bacillati</taxon>
        <taxon>Bacillota</taxon>
        <taxon>Bacilli</taxon>
        <taxon>Bacillales</taxon>
        <taxon>Paenibacillaceae</taxon>
        <taxon>Paenibacillus</taxon>
    </lineage>
</organism>
<evidence type="ECO:0000313" key="3">
    <source>
        <dbReference type="EMBL" id="MVO98242.1"/>
    </source>
</evidence>
<dbReference type="OrthoDB" id="9773308at2"/>
<dbReference type="Gene3D" id="1.10.1660.10">
    <property type="match status" value="1"/>
</dbReference>
<name>A0A7X3FEL7_9BACL</name>
<protein>
    <submittedName>
        <fullName evidence="3">MerR family transcriptional regulator</fullName>
    </submittedName>
</protein>
<dbReference type="InterPro" id="IPR047057">
    <property type="entry name" value="MerR_fam"/>
</dbReference>
<dbReference type="EMBL" id="RHLK01000001">
    <property type="protein sequence ID" value="MVO98242.1"/>
    <property type="molecule type" value="Genomic_DNA"/>
</dbReference>
<dbReference type="InterPro" id="IPR009061">
    <property type="entry name" value="DNA-bd_dom_put_sf"/>
</dbReference>
<dbReference type="PROSITE" id="PS00552">
    <property type="entry name" value="HTH_MERR_1"/>
    <property type="match status" value="1"/>
</dbReference>
<dbReference type="PANTHER" id="PTHR30204:SF85">
    <property type="entry name" value="MULTIDRUG-EFFLUX TRANSPORTER 2 REGULATOR"/>
    <property type="match status" value="1"/>
</dbReference>
<dbReference type="PROSITE" id="PS50937">
    <property type="entry name" value="HTH_MERR_2"/>
    <property type="match status" value="1"/>
</dbReference>
<dbReference type="GO" id="GO:0003700">
    <property type="term" value="F:DNA-binding transcription factor activity"/>
    <property type="evidence" value="ECO:0007669"/>
    <property type="project" value="InterPro"/>
</dbReference>
<dbReference type="RefSeq" id="WP_157332269.1">
    <property type="nucleotide sequence ID" value="NZ_RHLK01000001.1"/>
</dbReference>
<dbReference type="Proteomes" id="UP000490800">
    <property type="component" value="Unassembled WGS sequence"/>
</dbReference>
<dbReference type="InterPro" id="IPR000551">
    <property type="entry name" value="MerR-type_HTH_dom"/>
</dbReference>
<dbReference type="GO" id="GO:0003677">
    <property type="term" value="F:DNA binding"/>
    <property type="evidence" value="ECO:0007669"/>
    <property type="project" value="UniProtKB-KW"/>
</dbReference>
<dbReference type="Pfam" id="PF13411">
    <property type="entry name" value="MerR_1"/>
    <property type="match status" value="1"/>
</dbReference>
<reference evidence="3 4" key="1">
    <citation type="journal article" date="2019" name="Microorganisms">
        <title>Paenibacillus lutrae sp. nov., A Chitinolytic Species Isolated from A River Otter in Castril Natural Park, Granada, Spain.</title>
        <authorList>
            <person name="Rodriguez M."/>
            <person name="Reina J.C."/>
            <person name="Bejar V."/>
            <person name="Llamas I."/>
        </authorList>
    </citation>
    <scope>NUCLEOTIDE SEQUENCE [LARGE SCALE GENOMIC DNA]</scope>
    <source>
        <strain evidence="3 4">N10</strain>
    </source>
</reference>
<evidence type="ECO:0000313" key="4">
    <source>
        <dbReference type="Proteomes" id="UP000490800"/>
    </source>
</evidence>
<evidence type="ECO:0000256" key="1">
    <source>
        <dbReference type="ARBA" id="ARBA00023125"/>
    </source>
</evidence>